<proteinExistence type="predicted"/>
<feature type="compositionally biased region" description="Low complexity" evidence="1">
    <location>
        <begin position="66"/>
        <end position="77"/>
    </location>
</feature>
<feature type="region of interest" description="Disordered" evidence="1">
    <location>
        <begin position="65"/>
        <end position="93"/>
    </location>
</feature>
<sequence length="203" mass="22416">MASMLHVAARKGNIYSLNNPNSLFEDAAFGQETGQSIQIWLEACKRRKLNPRFVTAFRTFTDAKLSRGQQSSVSGSGKATIPVSTAQGDPSGAADIEAEAGHETHSDAKGDMMTPGERVYAICYRKINISRRKGKLMPSLEPKNKWEPFATTRGESPEEYFQADLLDADDTDGCEVHELKNRGGRKIYFGILEPSYEKADCCD</sequence>
<comment type="caution">
    <text evidence="2">The sequence shown here is derived from an EMBL/GenBank/DDBJ whole genome shotgun (WGS) entry which is preliminary data.</text>
</comment>
<organism evidence="2 3">
    <name type="scientific">Hirsutella rhossiliensis</name>
    <dbReference type="NCBI Taxonomy" id="111463"/>
    <lineage>
        <taxon>Eukaryota</taxon>
        <taxon>Fungi</taxon>
        <taxon>Dikarya</taxon>
        <taxon>Ascomycota</taxon>
        <taxon>Pezizomycotina</taxon>
        <taxon>Sordariomycetes</taxon>
        <taxon>Hypocreomycetidae</taxon>
        <taxon>Hypocreales</taxon>
        <taxon>Ophiocordycipitaceae</taxon>
        <taxon>Hirsutella</taxon>
    </lineage>
</organism>
<protein>
    <submittedName>
        <fullName evidence="2">Uncharacterized protein</fullName>
    </submittedName>
</protein>
<reference evidence="2" key="1">
    <citation type="submission" date="2021-09" db="EMBL/GenBank/DDBJ databases">
        <title>A high-quality genome of the endoparasitic fungus Hirsutella rhossiliensis with a comparison of Hirsutella genomes reveals transposable elements contributing to genome size variation.</title>
        <authorList>
            <person name="Lin R."/>
            <person name="Jiao Y."/>
            <person name="Sun X."/>
            <person name="Ling J."/>
            <person name="Xie B."/>
            <person name="Cheng X."/>
        </authorList>
    </citation>
    <scope>NUCLEOTIDE SEQUENCE</scope>
    <source>
        <strain evidence="2">HR02</strain>
    </source>
</reference>
<dbReference type="AlphaFoldDB" id="A0A9P8SF33"/>
<gene>
    <name evidence="2" type="ORF">HRG_10060</name>
</gene>
<evidence type="ECO:0000313" key="2">
    <source>
        <dbReference type="EMBL" id="KAH0959015.1"/>
    </source>
</evidence>
<name>A0A9P8SF33_9HYPO</name>
<dbReference type="GeneID" id="68359189"/>
<dbReference type="RefSeq" id="XP_044716528.1">
    <property type="nucleotide sequence ID" value="XM_044868531.1"/>
</dbReference>
<dbReference type="EMBL" id="JAIZPD010000014">
    <property type="protein sequence ID" value="KAH0959015.1"/>
    <property type="molecule type" value="Genomic_DNA"/>
</dbReference>
<evidence type="ECO:0000256" key="1">
    <source>
        <dbReference type="SAM" id="MobiDB-lite"/>
    </source>
</evidence>
<dbReference type="Proteomes" id="UP000824596">
    <property type="component" value="Unassembled WGS sequence"/>
</dbReference>
<dbReference type="OrthoDB" id="5410365at2759"/>
<keyword evidence="3" id="KW-1185">Reference proteome</keyword>
<evidence type="ECO:0000313" key="3">
    <source>
        <dbReference type="Proteomes" id="UP000824596"/>
    </source>
</evidence>
<accession>A0A9P8SF33</accession>